<keyword evidence="17" id="KW-1185">Reference proteome</keyword>
<dbReference type="GO" id="GO:0042171">
    <property type="term" value="F:lysophosphatidic acid acyltransferase activity"/>
    <property type="evidence" value="ECO:0007669"/>
    <property type="project" value="TreeGrafter"/>
</dbReference>
<evidence type="ECO:0000256" key="3">
    <source>
        <dbReference type="ARBA" id="ARBA00008655"/>
    </source>
</evidence>
<evidence type="ECO:0000256" key="1">
    <source>
        <dbReference type="ARBA" id="ARBA00004370"/>
    </source>
</evidence>
<feature type="domain" description="Phospholipid/glycerol acyltransferase" evidence="15">
    <location>
        <begin position="133"/>
        <end position="244"/>
    </location>
</feature>
<dbReference type="Pfam" id="PF01553">
    <property type="entry name" value="Acyltransferase"/>
    <property type="match status" value="1"/>
</dbReference>
<dbReference type="Proteomes" id="UP001107558">
    <property type="component" value="Chromosome 1"/>
</dbReference>
<dbReference type="PANTHER" id="PTHR23063:SF52">
    <property type="entry name" value="LYSOPHOSPHATIDYLCHOLINE ACYLTRANSFERASE"/>
    <property type="match status" value="1"/>
</dbReference>
<comment type="subcellular location">
    <subcellularLocation>
        <location evidence="1">Membrane</location>
    </subcellularLocation>
</comment>
<evidence type="ECO:0000256" key="6">
    <source>
        <dbReference type="ARBA" id="ARBA00022692"/>
    </source>
</evidence>
<dbReference type="SMART" id="SM00563">
    <property type="entry name" value="PlsC"/>
    <property type="match status" value="1"/>
</dbReference>
<gene>
    <name evidence="16" type="ORF">PVAND_014142</name>
</gene>
<keyword evidence="10" id="KW-0594">Phospholipid biosynthesis</keyword>
<dbReference type="InterPro" id="IPR045252">
    <property type="entry name" value="LPCAT1-like"/>
</dbReference>
<keyword evidence="8" id="KW-0443">Lipid metabolism</keyword>
<keyword evidence="5" id="KW-0808">Transferase</keyword>
<feature type="transmembrane region" description="Helical" evidence="14">
    <location>
        <begin position="49"/>
        <end position="82"/>
    </location>
</feature>
<evidence type="ECO:0000256" key="11">
    <source>
        <dbReference type="ARBA" id="ARBA00023264"/>
    </source>
</evidence>
<evidence type="ECO:0000256" key="14">
    <source>
        <dbReference type="SAM" id="Phobius"/>
    </source>
</evidence>
<evidence type="ECO:0000256" key="8">
    <source>
        <dbReference type="ARBA" id="ARBA00023098"/>
    </source>
</evidence>
<dbReference type="InterPro" id="IPR011992">
    <property type="entry name" value="EF-hand-dom_pair"/>
</dbReference>
<evidence type="ECO:0000256" key="13">
    <source>
        <dbReference type="ARBA" id="ARBA00025707"/>
    </source>
</evidence>
<keyword evidence="4" id="KW-0444">Lipid biosynthesis</keyword>
<dbReference type="GO" id="GO:0008654">
    <property type="term" value="P:phospholipid biosynthetic process"/>
    <property type="evidence" value="ECO:0007669"/>
    <property type="project" value="UniProtKB-KW"/>
</dbReference>
<keyword evidence="7 14" id="KW-1133">Transmembrane helix</keyword>
<keyword evidence="6 14" id="KW-0812">Transmembrane</keyword>
<name>A0A9J6CT81_POLVA</name>
<organism evidence="16 17">
    <name type="scientific">Polypedilum vanderplanki</name>
    <name type="common">Sleeping chironomid midge</name>
    <dbReference type="NCBI Taxonomy" id="319348"/>
    <lineage>
        <taxon>Eukaryota</taxon>
        <taxon>Metazoa</taxon>
        <taxon>Ecdysozoa</taxon>
        <taxon>Arthropoda</taxon>
        <taxon>Hexapoda</taxon>
        <taxon>Insecta</taxon>
        <taxon>Pterygota</taxon>
        <taxon>Neoptera</taxon>
        <taxon>Endopterygota</taxon>
        <taxon>Diptera</taxon>
        <taxon>Nematocera</taxon>
        <taxon>Chironomoidea</taxon>
        <taxon>Chironomidae</taxon>
        <taxon>Chironominae</taxon>
        <taxon>Polypedilum</taxon>
        <taxon>Polypedilum</taxon>
    </lineage>
</organism>
<protein>
    <recommendedName>
        <fullName evidence="15">Phospholipid/glycerol acyltransferase domain-containing protein</fullName>
    </recommendedName>
</protein>
<comment type="caution">
    <text evidence="16">The sequence shown here is derived from an EMBL/GenBank/DDBJ whole genome shotgun (WGS) entry which is preliminary data.</text>
</comment>
<evidence type="ECO:0000256" key="12">
    <source>
        <dbReference type="ARBA" id="ARBA00023315"/>
    </source>
</evidence>
<dbReference type="GO" id="GO:0008374">
    <property type="term" value="F:O-acyltransferase activity"/>
    <property type="evidence" value="ECO:0007669"/>
    <property type="project" value="InterPro"/>
</dbReference>
<dbReference type="PANTHER" id="PTHR23063">
    <property type="entry name" value="PHOSPHOLIPID ACYLTRANSFERASE"/>
    <property type="match status" value="1"/>
</dbReference>
<evidence type="ECO:0000256" key="7">
    <source>
        <dbReference type="ARBA" id="ARBA00022989"/>
    </source>
</evidence>
<comment type="pathway">
    <text evidence="2">Lipid metabolism; phospholipid metabolism.</text>
</comment>
<dbReference type="SUPFAM" id="SSF69593">
    <property type="entry name" value="Glycerol-3-phosphate (1)-acyltransferase"/>
    <property type="match status" value="1"/>
</dbReference>
<evidence type="ECO:0000256" key="4">
    <source>
        <dbReference type="ARBA" id="ARBA00022516"/>
    </source>
</evidence>
<dbReference type="SUPFAM" id="SSF47473">
    <property type="entry name" value="EF-hand"/>
    <property type="match status" value="1"/>
</dbReference>
<evidence type="ECO:0000259" key="15">
    <source>
        <dbReference type="SMART" id="SM00563"/>
    </source>
</evidence>
<evidence type="ECO:0000256" key="5">
    <source>
        <dbReference type="ARBA" id="ARBA00022679"/>
    </source>
</evidence>
<sequence>MSFDEEKREINESPSCTKKKFKEIPIKNAFIRDKNYWDKDNELFDKIKTAILTVFLVPIRVICIIVLLLFAWSLAYIGIYGFTREELKLRPLSGWRRKLRTFVGWVFRWMFFVGSAHFVKVKGKLASPKEAKILLGAPHTSFFDALSVILSGPSAVVAKHEANDIPFYGKIIDMAQPLYVKREDHSSRTTTIQDILTRVKSKEDWPSLIIFPEGTCTNRTSLIKFKLGAFYPGQPVQPILIRYPNKIDTFTWTWKGPHVMLLIWRTLAQFHTFVEIEYLPVYTPSEEEKQNPKLFAQNVQNLMSKALNIPISDYTFDDCKLMEYAQKCKLQFAEKVSDMLRLREKIGLAQSQIEEYIVKENFKGNEDYYFEFSEFVHRLKIPADNISFTLFKLFISESDIADVIDFKEYLLHAIFLIKNSEPKIELLRMMFMLYGEDGRVNREPFIKIMQHFSSVSLKELTKLFYSLDTRNLGSIAFYQFVEATQNNSKFTQLYTPNRNFRQKNKDPR</sequence>
<dbReference type="GO" id="GO:0005783">
    <property type="term" value="C:endoplasmic reticulum"/>
    <property type="evidence" value="ECO:0007669"/>
    <property type="project" value="TreeGrafter"/>
</dbReference>
<keyword evidence="11" id="KW-1208">Phospholipid metabolism</keyword>
<comment type="similarity">
    <text evidence="3">Belongs to the 1-acyl-sn-glycerol-3-phosphate acyltransferase family.</text>
</comment>
<dbReference type="GO" id="GO:0016020">
    <property type="term" value="C:membrane"/>
    <property type="evidence" value="ECO:0007669"/>
    <property type="project" value="UniProtKB-SubCell"/>
</dbReference>
<evidence type="ECO:0000256" key="10">
    <source>
        <dbReference type="ARBA" id="ARBA00023209"/>
    </source>
</evidence>
<comment type="pathway">
    <text evidence="13">Phospholipid metabolism.</text>
</comment>
<dbReference type="EMBL" id="JADBJN010000001">
    <property type="protein sequence ID" value="KAG5684934.1"/>
    <property type="molecule type" value="Genomic_DNA"/>
</dbReference>
<evidence type="ECO:0000313" key="17">
    <source>
        <dbReference type="Proteomes" id="UP001107558"/>
    </source>
</evidence>
<reference evidence="16" key="1">
    <citation type="submission" date="2021-03" db="EMBL/GenBank/DDBJ databases">
        <title>Chromosome level genome of the anhydrobiotic midge Polypedilum vanderplanki.</title>
        <authorList>
            <person name="Yoshida Y."/>
            <person name="Kikawada T."/>
            <person name="Gusev O."/>
        </authorList>
    </citation>
    <scope>NUCLEOTIDE SEQUENCE</scope>
    <source>
        <strain evidence="16">NIAS01</strain>
        <tissue evidence="16">Whole body or cell culture</tissue>
    </source>
</reference>
<dbReference type="OrthoDB" id="272512at2759"/>
<keyword evidence="9 14" id="KW-0472">Membrane</keyword>
<accession>A0A9J6CT81</accession>
<dbReference type="InterPro" id="IPR002123">
    <property type="entry name" value="Plipid/glycerol_acylTrfase"/>
</dbReference>
<proteinExistence type="inferred from homology"/>
<dbReference type="AlphaFoldDB" id="A0A9J6CT81"/>
<keyword evidence="12" id="KW-0012">Acyltransferase</keyword>
<evidence type="ECO:0000256" key="2">
    <source>
        <dbReference type="ARBA" id="ARBA00005074"/>
    </source>
</evidence>
<dbReference type="CDD" id="cd07991">
    <property type="entry name" value="LPLAT_LPCAT1-like"/>
    <property type="match status" value="1"/>
</dbReference>
<evidence type="ECO:0000313" key="16">
    <source>
        <dbReference type="EMBL" id="KAG5684934.1"/>
    </source>
</evidence>
<evidence type="ECO:0000256" key="9">
    <source>
        <dbReference type="ARBA" id="ARBA00023136"/>
    </source>
</evidence>
<dbReference type="Gene3D" id="1.10.238.10">
    <property type="entry name" value="EF-hand"/>
    <property type="match status" value="1"/>
</dbReference>